<dbReference type="RefSeq" id="WP_146167058.1">
    <property type="nucleotide sequence ID" value="NZ_PXWG01000358.1"/>
</dbReference>
<dbReference type="OrthoDB" id="4762736at2"/>
<gene>
    <name evidence="1" type="ORF">B7P34_36225</name>
</gene>
<dbReference type="InterPro" id="IPR012337">
    <property type="entry name" value="RNaseH-like_sf"/>
</dbReference>
<protein>
    <submittedName>
        <fullName evidence="1">Uncharacterized protein</fullName>
    </submittedName>
</protein>
<dbReference type="AlphaFoldDB" id="A0A9X7JI67"/>
<proteinExistence type="predicted"/>
<feature type="non-terminal residue" evidence="1">
    <location>
        <position position="129"/>
    </location>
</feature>
<organism evidence="1 2">
    <name type="scientific">Streptosporangium nondiastaticum</name>
    <dbReference type="NCBI Taxonomy" id="35764"/>
    <lineage>
        <taxon>Bacteria</taxon>
        <taxon>Bacillati</taxon>
        <taxon>Actinomycetota</taxon>
        <taxon>Actinomycetes</taxon>
        <taxon>Streptosporangiales</taxon>
        <taxon>Streptosporangiaceae</taxon>
        <taxon>Streptosporangium</taxon>
    </lineage>
</organism>
<dbReference type="SUPFAM" id="SSF53098">
    <property type="entry name" value="Ribonuclease H-like"/>
    <property type="match status" value="1"/>
</dbReference>
<accession>A0A9X7JI67</accession>
<dbReference type="GO" id="GO:0003676">
    <property type="term" value="F:nucleic acid binding"/>
    <property type="evidence" value="ECO:0007669"/>
    <property type="project" value="InterPro"/>
</dbReference>
<evidence type="ECO:0000313" key="2">
    <source>
        <dbReference type="Proteomes" id="UP000242427"/>
    </source>
</evidence>
<comment type="caution">
    <text evidence="1">The sequence shown here is derived from an EMBL/GenBank/DDBJ whole genome shotgun (WGS) entry which is preliminary data.</text>
</comment>
<dbReference type="Gene3D" id="3.30.420.10">
    <property type="entry name" value="Ribonuclease H-like superfamily/Ribonuclease H"/>
    <property type="match status" value="1"/>
</dbReference>
<evidence type="ECO:0000313" key="1">
    <source>
        <dbReference type="EMBL" id="PSJ23911.1"/>
    </source>
</evidence>
<dbReference type="InterPro" id="IPR036397">
    <property type="entry name" value="RNaseH_sf"/>
</dbReference>
<reference evidence="1 2" key="1">
    <citation type="submission" date="2018-03" db="EMBL/GenBank/DDBJ databases">
        <title>Chitinolytic properties of Streptosporangium nondiastaticum TBG75A20.</title>
        <authorList>
            <person name="Gayathri V."/>
            <person name="Shiburaj S."/>
        </authorList>
    </citation>
    <scope>NUCLEOTIDE SEQUENCE [LARGE SCALE GENOMIC DNA]</scope>
    <source>
        <strain evidence="1 2">TBG75A20</strain>
    </source>
</reference>
<keyword evidence="2" id="KW-1185">Reference proteome</keyword>
<dbReference type="EMBL" id="PXWG01000358">
    <property type="protein sequence ID" value="PSJ23911.1"/>
    <property type="molecule type" value="Genomic_DNA"/>
</dbReference>
<name>A0A9X7JI67_9ACTN</name>
<dbReference type="Proteomes" id="UP000242427">
    <property type="component" value="Unassembled WGS sequence"/>
</dbReference>
<sequence>MSRETDKPKRRTVVVDCESSGLTEDAIAVEIGWWDLDTDERGSFIPPHDEAWVREHGHPDALRINGYLERIAGQPHDDGTEVRRLHHALRGQCIAGANVGRADCAWLVKVFRQAGLHPEPWNYRLGEIG</sequence>